<feature type="transmembrane region" description="Helical" evidence="1">
    <location>
        <begin position="891"/>
        <end position="911"/>
    </location>
</feature>
<dbReference type="PRINTS" id="PR00702">
    <property type="entry name" value="ACRIFLAVINRP"/>
</dbReference>
<gene>
    <name evidence="2" type="ORF">NMU02_06125</name>
</gene>
<keyword evidence="1" id="KW-1133">Transmembrane helix</keyword>
<evidence type="ECO:0000256" key="1">
    <source>
        <dbReference type="SAM" id="Phobius"/>
    </source>
</evidence>
<dbReference type="Pfam" id="PF00873">
    <property type="entry name" value="ACR_tran"/>
    <property type="match status" value="1"/>
</dbReference>
<feature type="transmembrane region" description="Helical" evidence="1">
    <location>
        <begin position="383"/>
        <end position="408"/>
    </location>
</feature>
<protein>
    <submittedName>
        <fullName evidence="2">Efflux RND transporter permease subunit</fullName>
    </submittedName>
</protein>
<dbReference type="Gene3D" id="1.20.1640.10">
    <property type="entry name" value="Multidrug efflux transporter AcrB transmembrane domain"/>
    <property type="match status" value="2"/>
</dbReference>
<feature type="transmembrane region" description="Helical" evidence="1">
    <location>
        <begin position="329"/>
        <end position="351"/>
    </location>
</feature>
<evidence type="ECO:0000313" key="2">
    <source>
        <dbReference type="EMBL" id="MCP9611664.1"/>
    </source>
</evidence>
<accession>A0ABT1MHZ7</accession>
<feature type="transmembrane region" description="Helical" evidence="1">
    <location>
        <begin position="529"/>
        <end position="548"/>
    </location>
</feature>
<dbReference type="Gene3D" id="3.30.2090.10">
    <property type="entry name" value="Multidrug efflux transporter AcrB TolC docking domain, DN and DC subdomains"/>
    <property type="match status" value="2"/>
</dbReference>
<dbReference type="RefSeq" id="WP_255026615.1">
    <property type="nucleotide sequence ID" value="NZ_JANDHW010000005.1"/>
</dbReference>
<dbReference type="InterPro" id="IPR027463">
    <property type="entry name" value="AcrB_DN_DC_subdom"/>
</dbReference>
<evidence type="ECO:0000313" key="3">
    <source>
        <dbReference type="Proteomes" id="UP001205603"/>
    </source>
</evidence>
<dbReference type="Gene3D" id="3.30.70.1440">
    <property type="entry name" value="Multidrug efflux transporter AcrB pore domain"/>
    <property type="match status" value="1"/>
</dbReference>
<keyword evidence="1" id="KW-0472">Membrane</keyword>
<proteinExistence type="predicted"/>
<feature type="transmembrane region" description="Helical" evidence="1">
    <location>
        <begin position="12"/>
        <end position="34"/>
    </location>
</feature>
<dbReference type="SUPFAM" id="SSF82866">
    <property type="entry name" value="Multidrug efflux transporter AcrB transmembrane domain"/>
    <property type="match status" value="2"/>
</dbReference>
<dbReference type="EMBL" id="JANDHW010000005">
    <property type="protein sequence ID" value="MCP9611664.1"/>
    <property type="molecule type" value="Genomic_DNA"/>
</dbReference>
<dbReference type="PANTHER" id="PTHR32063:SF0">
    <property type="entry name" value="SWARMING MOTILITY PROTEIN SWRC"/>
    <property type="match status" value="1"/>
</dbReference>
<dbReference type="PANTHER" id="PTHR32063">
    <property type="match status" value="1"/>
</dbReference>
<feature type="transmembrane region" description="Helical" evidence="1">
    <location>
        <begin position="917"/>
        <end position="942"/>
    </location>
</feature>
<dbReference type="Gene3D" id="3.30.70.1320">
    <property type="entry name" value="Multidrug efflux transporter AcrB pore domain like"/>
    <property type="match status" value="1"/>
</dbReference>
<organism evidence="2 3">
    <name type="scientific">Coprobacter tertius</name>
    <dbReference type="NCBI Taxonomy" id="2944915"/>
    <lineage>
        <taxon>Bacteria</taxon>
        <taxon>Pseudomonadati</taxon>
        <taxon>Bacteroidota</taxon>
        <taxon>Bacteroidia</taxon>
        <taxon>Bacteroidales</taxon>
        <taxon>Barnesiellaceae</taxon>
        <taxon>Coprobacter</taxon>
    </lineage>
</organism>
<dbReference type="SUPFAM" id="SSF82693">
    <property type="entry name" value="Multidrug efflux transporter AcrB pore domain, PN1, PN2, PC1 and PC2 subdomains"/>
    <property type="match status" value="2"/>
</dbReference>
<keyword evidence="1" id="KW-0812">Transmembrane</keyword>
<feature type="transmembrane region" description="Helical" evidence="1">
    <location>
        <begin position="865"/>
        <end position="884"/>
    </location>
</feature>
<dbReference type="Gene3D" id="3.30.70.1430">
    <property type="entry name" value="Multidrug efflux transporter AcrB pore domain"/>
    <property type="match status" value="2"/>
</dbReference>
<feature type="transmembrane region" description="Helical" evidence="1">
    <location>
        <begin position="461"/>
        <end position="484"/>
    </location>
</feature>
<feature type="transmembrane region" description="Helical" evidence="1">
    <location>
        <begin position="429"/>
        <end position="449"/>
    </location>
</feature>
<feature type="transmembrane region" description="Helical" evidence="1">
    <location>
        <begin position="963"/>
        <end position="982"/>
    </location>
</feature>
<name>A0ABT1MHZ7_9BACT</name>
<dbReference type="SUPFAM" id="SSF82714">
    <property type="entry name" value="Multidrug efflux transporter AcrB TolC docking domain, DN and DC subdomains"/>
    <property type="match status" value="2"/>
</dbReference>
<reference evidence="2 3" key="1">
    <citation type="submission" date="2022-07" db="EMBL/GenBank/DDBJ databases">
        <title>Fecal culturing of patients with breast cancer.</title>
        <authorList>
            <person name="Teng N.M.Y."/>
            <person name="Kiu R."/>
            <person name="Evans R."/>
            <person name="Baker D.J."/>
            <person name="Zenner C."/>
            <person name="Robinson S.D."/>
            <person name="Hall L.J."/>
        </authorList>
    </citation>
    <scope>NUCLEOTIDE SEQUENCE [LARGE SCALE GENOMIC DNA]</scope>
    <source>
        <strain evidence="2 3">LH1063</strain>
    </source>
</reference>
<sequence>MSLYATAVKKPITTALCFVAIVILGLFSLSRLSIDLLPEIETNTIMVMTAYPGASAADIETNVTKVMENTLNTVSDLKHITSQSKENLSIVTMEFEYGTDIDVATNDVRDKLDVVESSLPDNIENPIIFKFGTDDIPILILSVTANESMPALYKILDDKVANPLKRISGVGSVSITGAPERQVQIYCDPHKLEAYGLTVEGIAGIIAQENLNTPGGTFDIGSNTYSLRVQGEFTDAKQMENLVIGTTGDRNIYLRDVARVEDTVAERAQEAYNNGKQGGMIVIQKQSGANSVNIANQVLKKLPEIQKSLPSDVELGMIINTSTNIENTISSLVETVFVTFIIVMIVVLVFLGRWRATFIIVLTIPISLIASFCYLLMSGNTLNIISLSSLSIAIGMVVDDAIVVLENVTNHIERGSAPKQAAIHGTNEVAISVIASTLTMLAVFLPLTMIQGMAGILFQQLGWIVSIIMIVSTVGALTLTPMLCSQLLKLDPKKGKLYMLFFGPIEKGLNALDNGYYKFLTWAVAHRKTVIFGAITLFVSSMFLIKVIPTEFFPTQDNARIGITIELPVGTRVEISRQLAQNIEKEFRKKYPEIEVSNFTVGQADTDNIFGSIQDNGTHIISFNIGLSSVGDRERGLTQICDLMRDDLKKYPEIKTYEVNAGGSNTGMSAQASVDVEVYGFDFETTDKVAAELAKRMESVKGVAGTNISRKDYIPEYQVDFDREKLAMNGLNMATASSFLRNRINGTTASYYREDGDEYDIVVRYAPEYRQTISDIENIMIYNAQGKGIRVRDLGKVVERMTPPTIERKDRERVVTVSAILGPDGVLGEAVNGVKQQISKMDIPSNVSLNFGGMYENQQEIFGDLTMLMALIIILVFIILASQFESLTDPFIIMFALPFSFTGVFIGLAVTGTPLSVMALIGVIMLVGIVVKNGIVLIDYTILNRERGLSVTHAVIHAGKSRLRPVLMTTLTTVIGMIPLAVGRGEGSEMWRSMGTTVAWGLSVSTLITLIIVPVVYCVFAGNGIKRKRRKLAAKLASLSKL</sequence>
<keyword evidence="3" id="KW-1185">Reference proteome</keyword>
<feature type="transmembrane region" description="Helical" evidence="1">
    <location>
        <begin position="1002"/>
        <end position="1022"/>
    </location>
</feature>
<dbReference type="InterPro" id="IPR001036">
    <property type="entry name" value="Acrflvin-R"/>
</dbReference>
<comment type="caution">
    <text evidence="2">The sequence shown here is derived from an EMBL/GenBank/DDBJ whole genome shotgun (WGS) entry which is preliminary data.</text>
</comment>
<feature type="transmembrane region" description="Helical" evidence="1">
    <location>
        <begin position="358"/>
        <end position="377"/>
    </location>
</feature>
<dbReference type="Proteomes" id="UP001205603">
    <property type="component" value="Unassembled WGS sequence"/>
</dbReference>